<dbReference type="GO" id="GO:0005770">
    <property type="term" value="C:late endosome"/>
    <property type="evidence" value="ECO:0007669"/>
    <property type="project" value="TreeGrafter"/>
</dbReference>
<feature type="region of interest" description="Disordered" evidence="1">
    <location>
        <begin position="1687"/>
        <end position="1708"/>
    </location>
</feature>
<name>A0A1D1ZW10_AUXPR</name>
<feature type="region of interest" description="Disordered" evidence="1">
    <location>
        <begin position="747"/>
        <end position="785"/>
    </location>
</feature>
<dbReference type="InterPro" id="IPR045111">
    <property type="entry name" value="Vps41/Vps8"/>
</dbReference>
<feature type="compositionally biased region" description="Polar residues" evidence="1">
    <location>
        <begin position="1925"/>
        <end position="1941"/>
    </location>
</feature>
<dbReference type="EMBL" id="GDKF01007591">
    <property type="protein sequence ID" value="JAT71031.1"/>
    <property type="molecule type" value="Transcribed_RNA"/>
</dbReference>
<dbReference type="PANTHER" id="PTHR12616">
    <property type="entry name" value="VACUOLAR PROTEIN SORTING VPS41"/>
    <property type="match status" value="1"/>
</dbReference>
<feature type="compositionally biased region" description="Pro residues" evidence="1">
    <location>
        <begin position="1780"/>
        <end position="1798"/>
    </location>
</feature>
<dbReference type="PANTHER" id="PTHR12616:SF8">
    <property type="entry name" value="VACUOLAR PROTEIN SORTING-ASSOCIATED PROTEIN 8 HOMOLOG"/>
    <property type="match status" value="1"/>
</dbReference>
<feature type="compositionally biased region" description="Basic and acidic residues" evidence="1">
    <location>
        <begin position="1"/>
        <end position="10"/>
    </location>
</feature>
<evidence type="ECO:0000259" key="2">
    <source>
        <dbReference type="Pfam" id="PF12816"/>
    </source>
</evidence>
<feature type="region of interest" description="Disordered" evidence="1">
    <location>
        <begin position="865"/>
        <end position="897"/>
    </location>
</feature>
<evidence type="ECO:0000256" key="1">
    <source>
        <dbReference type="SAM" id="MobiDB-lite"/>
    </source>
</evidence>
<dbReference type="GO" id="GO:0030897">
    <property type="term" value="C:HOPS complex"/>
    <property type="evidence" value="ECO:0007669"/>
    <property type="project" value="TreeGrafter"/>
</dbReference>
<evidence type="ECO:0000313" key="3">
    <source>
        <dbReference type="EMBL" id="JAT71031.1"/>
    </source>
</evidence>
<accession>A0A1D1ZW10</accession>
<proteinExistence type="predicted"/>
<feature type="region of interest" description="Disordered" evidence="1">
    <location>
        <begin position="1"/>
        <end position="190"/>
    </location>
</feature>
<feature type="region of interest" description="Disordered" evidence="1">
    <location>
        <begin position="1920"/>
        <end position="1941"/>
    </location>
</feature>
<feature type="region of interest" description="Disordered" evidence="1">
    <location>
        <begin position="454"/>
        <end position="473"/>
    </location>
</feature>
<feature type="region of interest" description="Disordered" evidence="1">
    <location>
        <begin position="273"/>
        <end position="303"/>
    </location>
</feature>
<sequence length="1941" mass="199023">MAADLDRLLEDLLASDEESEAEACSSTEPQGGGAEAPVDKGIEFIPVESSQEPEGADLEERWAVAGLHTEEQGPESPPSSSAARHGEEPVHDVPETSEPRQDDIACQEATAVDGGLPSDAGPDTASAQEETISIQTEAAAATSPVTPASPASSADIQSADGLSPASSGGLSSITDSEEEDALGTGFAPAKPGLVFVEKAAPLDGDGLVNLPQGTSYQEEEELLPVEAPTDIAAERSVALNELRELDRPARLSSRMDMPTESDNGEALLGSHSTIIAPLPPGENGALPKTTVDVSTDPRRSPGEGMDIGIPHPADPADLSSEAQACILAAAAEAELARMQVPASLGRQALDGAAPSIGDHSEESTASDPLVECAMLLEQLAPLDGSWPEEGWQDGRGTVTGSHAAIRAFQSVPFDPLFRGGQTGQPTCIARYLGMVAVGTSIGTAAVFVPGPPSPAVSGAATSGPRPTAATADPSGLRLVADPSIPRGDAVACLALGSHAGGPLLVTGHAGGGVRLWELRARALAGPPAWLLARAVAGVHGARVVCAALADGGGVTWALTADAHGRLLAHDVNRHLSATSQALTSFARQLTGSASVPSHVLDLASAATPPGSKPGDRPPRDAHSVLAIDVLASHRSLGGRGSETPGVAPSLSHFTPEIGHWVLAGTPHAVLVCQLTPEGRLRVHHAFRDPGLEGQDAWSGPPGPPIATWGISEDWSEPGGRRTVHIAIAWSGGRVALYRTSIMDSLPPPVAEDGGSRRGDASHAASPGPGGTSASNPATPPPRRDHRAEAPLLAEPEALGVLRLPSAPSALQLLQSGSLTALAPWGPAGTSTAVWMFADPWRGGDTHGPGHGALQTPHMTGVDSMRLPDWLAGGPPPDEANGGSGGASAPGPPPPAGNAVAFAGDQVVLLGSRHVSVLQRCTWDQRCAALAAAGRHGAVLCACLKAEARVLMVPRGGRPGLESAWPADRPPSGRAVVHGAAERALLALLADQLAGPQGARGTGGSGDHHGCTASSHAFLSPAVLADVAVRTCLLLGRPDLLSGAVANAFLSAPGAQDQGAAGRGELGEASLATPRHAFLEALVPHVSAGRLTSLGPEVMQELVGSYAAAGRPEVVEACVLRLDPTTLDLSQVVPLCMRHDLHAALIAIFGGVLRDWTTPLCLLLVEAVSAGAAQEGKGDAEAGAASHGPRGAGCQADGLRPYTAREMQLAARLWLLLEACLLGLGYPPHRAGSLDPGVAPVAKSQALAFLLLTPWPAIADCWRAWSGGQRESGGQNSAPPAVQQSRHPALTFLMDLDPLSTLAVLSSGLEGWEAMLGDVVDLAGQSCPRMDQDTLDSTVTQHAVDVLAAEVLATWPADVPQARASLDFIGAHLAAGRARACGGVVLRVLQRLAALPHGEAAFTAVTAVNAAAMTPRERGEALSLARRHSFPRAEASLHHAGGDYAAALASCLSIESWGAETSEGSLAPRAPAAAYAESVLDGSTQIDAGTRSAFLEHAVSRAAAFVAQDADSAAAFFLRWIAPDRQRQILEGLASQAQLHYGYLGALVGLGDGGGRLKLQPQGYQVLSALLRERGVVDRYVDLLCQHEPQKVLAFLQSHDGYSVTACQQACMRHEGCQTAAGYLLERSGDSSAALEVYVQALAASTLALARRIARSSDADLAEFMMSQHSLGEDIDLRRGSFSAGTASRGAWPDASSPHAPLPGSSMPELQASQRALEAALTLCTRVSQEAEHDGLGDGASSAPDTKPQSLWFRLLEFCLLQALDREGALQGVQVLESRPPLPAPAQFPSPLDQPPSPPGLTDQQWAVLHALLLGFAQQVVAGAAGRVSPRSIAERIIAAAGRVGSDAQCAARRPGPMAGGFRATLLSLLSTCSLEASLLRCARTAAGSDGAGLLTLAAGACSKPTLMLSAGGGTLDMTMGGAGHVTQQPEAASSQHEPLAS</sequence>
<dbReference type="GO" id="GO:0006623">
    <property type="term" value="P:protein targeting to vacuole"/>
    <property type="evidence" value="ECO:0007669"/>
    <property type="project" value="InterPro"/>
</dbReference>
<organism evidence="3">
    <name type="scientific">Auxenochlorella protothecoides</name>
    <name type="common">Green microalga</name>
    <name type="synonym">Chlorella protothecoides</name>
    <dbReference type="NCBI Taxonomy" id="3075"/>
    <lineage>
        <taxon>Eukaryota</taxon>
        <taxon>Viridiplantae</taxon>
        <taxon>Chlorophyta</taxon>
        <taxon>core chlorophytes</taxon>
        <taxon>Trebouxiophyceae</taxon>
        <taxon>Chlorellales</taxon>
        <taxon>Chlorellaceae</taxon>
        <taxon>Auxenochlorella</taxon>
    </lineage>
</organism>
<feature type="domain" description="Vacuolar protein sorting-associated protein 8 central" evidence="2">
    <location>
        <begin position="1077"/>
        <end position="1305"/>
    </location>
</feature>
<reference evidence="3" key="1">
    <citation type="submission" date="2015-08" db="EMBL/GenBank/DDBJ databases">
        <authorList>
            <person name="Babu N.S."/>
            <person name="Beckwith C.J."/>
            <person name="Beseler K.G."/>
            <person name="Brison A."/>
            <person name="Carone J.V."/>
            <person name="Caskin T.P."/>
            <person name="Diamond M."/>
            <person name="Durham M.E."/>
            <person name="Foxe J.M."/>
            <person name="Go M."/>
            <person name="Henderson B.A."/>
            <person name="Jones I.B."/>
            <person name="McGettigan J.A."/>
            <person name="Micheletti S.J."/>
            <person name="Nasrallah M.E."/>
            <person name="Ortiz D."/>
            <person name="Piller C.R."/>
            <person name="Privatt S.R."/>
            <person name="Schneider S.L."/>
            <person name="Sharp S."/>
            <person name="Smith T.C."/>
            <person name="Stanton J.D."/>
            <person name="Ullery H.E."/>
            <person name="Wilson R.J."/>
            <person name="Serrano M.G."/>
            <person name="Buck G."/>
            <person name="Lee V."/>
            <person name="Wang Y."/>
            <person name="Carvalho R."/>
            <person name="Voegtly L."/>
            <person name="Shi R."/>
            <person name="Duckworth R."/>
            <person name="Johnson A."/>
            <person name="Loviza R."/>
            <person name="Walstead R."/>
            <person name="Shah Z."/>
            <person name="Kiflezghi M."/>
            <person name="Wade K."/>
            <person name="Ball S.L."/>
            <person name="Bradley K.W."/>
            <person name="Asai D.J."/>
            <person name="Bowman C.A."/>
            <person name="Russell D.A."/>
            <person name="Pope W.H."/>
            <person name="Jacobs-Sera D."/>
            <person name="Hendrix R.W."/>
            <person name="Hatfull G.F."/>
        </authorList>
    </citation>
    <scope>NUCLEOTIDE SEQUENCE</scope>
</reference>
<feature type="compositionally biased region" description="Polar residues" evidence="1">
    <location>
        <begin position="125"/>
        <end position="136"/>
    </location>
</feature>
<feature type="compositionally biased region" description="Low complexity" evidence="1">
    <location>
        <begin position="138"/>
        <end position="172"/>
    </location>
</feature>
<dbReference type="InterPro" id="IPR025941">
    <property type="entry name" value="Vps8_central_dom"/>
</dbReference>
<gene>
    <name evidence="3" type="ORF">g.64703</name>
</gene>
<feature type="compositionally biased region" description="Low complexity" evidence="1">
    <location>
        <begin position="455"/>
        <end position="464"/>
    </location>
</feature>
<feature type="compositionally biased region" description="Basic and acidic residues" evidence="1">
    <location>
        <begin position="84"/>
        <end position="103"/>
    </location>
</feature>
<dbReference type="Pfam" id="PF12816">
    <property type="entry name" value="TPR_Vps8"/>
    <property type="match status" value="1"/>
</dbReference>
<dbReference type="GO" id="GO:0034058">
    <property type="term" value="P:endosomal vesicle fusion"/>
    <property type="evidence" value="ECO:0007669"/>
    <property type="project" value="TreeGrafter"/>
</dbReference>
<feature type="region of interest" description="Disordered" evidence="1">
    <location>
        <begin position="1780"/>
        <end position="1799"/>
    </location>
</feature>
<protein>
    <recommendedName>
        <fullName evidence="2">Vacuolar protein sorting-associated protein 8 central domain-containing protein</fullName>
    </recommendedName>
</protein>